<name>A0A8K0AI78_ANDGO</name>
<keyword evidence="5" id="KW-0679">Respiratory chain</keyword>
<evidence type="ECO:0000256" key="7">
    <source>
        <dbReference type="ARBA" id="ARBA00022792"/>
    </source>
</evidence>
<keyword evidence="11 12" id="KW-0472">Membrane</keyword>
<dbReference type="AlphaFoldDB" id="A0A8K0AI78"/>
<keyword evidence="10" id="KW-0496">Mitochondrion</keyword>
<evidence type="ECO:0000313" key="13">
    <source>
        <dbReference type="EMBL" id="KAF0852415.1"/>
    </source>
</evidence>
<evidence type="ECO:0000256" key="1">
    <source>
        <dbReference type="ARBA" id="ARBA00003195"/>
    </source>
</evidence>
<evidence type="ECO:0000256" key="8">
    <source>
        <dbReference type="ARBA" id="ARBA00022982"/>
    </source>
</evidence>
<evidence type="ECO:0000256" key="3">
    <source>
        <dbReference type="ARBA" id="ARBA00005667"/>
    </source>
</evidence>
<dbReference type="EMBL" id="VRVR01000038">
    <property type="protein sequence ID" value="KAF0852415.1"/>
    <property type="molecule type" value="Genomic_DNA"/>
</dbReference>
<sequence>MGFFGKNDAWRNHPKLNGNFRFAFPGFGLGVGLFLVYVAYDQIAERTHARFGSKKHH</sequence>
<comment type="caution">
    <text evidence="13">The sequence shown here is derived from an EMBL/GenBank/DDBJ whole genome shotgun (WGS) entry which is preliminary data.</text>
</comment>
<keyword evidence="6 12" id="KW-0812">Transmembrane</keyword>
<comment type="function">
    <text evidence="1">Accessory subunit of the mitochondrial membrane respiratory chain NADH dehydrogenase (Complex I), that is believed not to be involved in catalysis. Complex I functions in the transfer of electrons from NADH to the respiratory chain. The immediate electron acceptor for the enzyme is believed to be ubiquinone.</text>
</comment>
<dbReference type="Pfam" id="PF08122">
    <property type="entry name" value="NDUF_B12"/>
    <property type="match status" value="1"/>
</dbReference>
<keyword evidence="9 12" id="KW-1133">Transmembrane helix</keyword>
<accession>A0A8K0AI78</accession>
<keyword evidence="7" id="KW-0999">Mitochondrion inner membrane</keyword>
<evidence type="ECO:0000256" key="12">
    <source>
        <dbReference type="SAM" id="Phobius"/>
    </source>
</evidence>
<keyword evidence="8" id="KW-0249">Electron transport</keyword>
<dbReference type="Proteomes" id="UP000799049">
    <property type="component" value="Unassembled WGS sequence"/>
</dbReference>
<evidence type="ECO:0000256" key="11">
    <source>
        <dbReference type="ARBA" id="ARBA00023136"/>
    </source>
</evidence>
<evidence type="ECO:0000256" key="9">
    <source>
        <dbReference type="ARBA" id="ARBA00022989"/>
    </source>
</evidence>
<dbReference type="GO" id="GO:0005743">
    <property type="term" value="C:mitochondrial inner membrane"/>
    <property type="evidence" value="ECO:0007669"/>
    <property type="project" value="UniProtKB-SubCell"/>
</dbReference>
<protein>
    <submittedName>
        <fullName evidence="13">Mitochondrial Complex I CI NADH:ubiquinone oxidoreductase subunit B12/NB2M/NDUFB3</fullName>
    </submittedName>
</protein>
<comment type="similarity">
    <text evidence="3">Belongs to the complex I NDUFB3 subunit family.</text>
</comment>
<evidence type="ECO:0000313" key="14">
    <source>
        <dbReference type="Proteomes" id="UP000799049"/>
    </source>
</evidence>
<evidence type="ECO:0000256" key="2">
    <source>
        <dbReference type="ARBA" id="ARBA00004298"/>
    </source>
</evidence>
<gene>
    <name evidence="13" type="ORF">ANDGO_08786</name>
</gene>
<evidence type="ECO:0000256" key="4">
    <source>
        <dbReference type="ARBA" id="ARBA00022448"/>
    </source>
</evidence>
<comment type="subcellular location">
    <subcellularLocation>
        <location evidence="2">Mitochondrion inner membrane</location>
        <topology evidence="2">Single-pass membrane protein</topology>
        <orientation evidence="2">Matrix side</orientation>
    </subcellularLocation>
</comment>
<evidence type="ECO:0000256" key="5">
    <source>
        <dbReference type="ARBA" id="ARBA00022660"/>
    </source>
</evidence>
<dbReference type="GO" id="GO:0022900">
    <property type="term" value="P:electron transport chain"/>
    <property type="evidence" value="ECO:0007669"/>
    <property type="project" value="InterPro"/>
</dbReference>
<evidence type="ECO:0000256" key="10">
    <source>
        <dbReference type="ARBA" id="ARBA00023128"/>
    </source>
</evidence>
<proteinExistence type="inferred from homology"/>
<evidence type="ECO:0000256" key="6">
    <source>
        <dbReference type="ARBA" id="ARBA00022692"/>
    </source>
</evidence>
<organism evidence="13 14">
    <name type="scientific">Andalucia godoyi</name>
    <name type="common">Flagellate</name>
    <dbReference type="NCBI Taxonomy" id="505711"/>
    <lineage>
        <taxon>Eukaryota</taxon>
        <taxon>Discoba</taxon>
        <taxon>Jakobida</taxon>
        <taxon>Andalucina</taxon>
        <taxon>Andaluciidae</taxon>
        <taxon>Andalucia</taxon>
    </lineage>
</organism>
<keyword evidence="14" id="KW-1185">Reference proteome</keyword>
<keyword evidence="4" id="KW-0813">Transport</keyword>
<dbReference type="InterPro" id="IPR012576">
    <property type="entry name" value="NDUFB3"/>
</dbReference>
<reference evidence="13" key="1">
    <citation type="submission" date="2019-09" db="EMBL/GenBank/DDBJ databases">
        <title>The Mitochondrial Proteome of the Jakobid, Andalucia godoyi, a Protist With the Most Gene-Rich and Bacteria-Like Mitochondrial Genome.</title>
        <authorList>
            <person name="Gray M.W."/>
            <person name="Burger G."/>
            <person name="Derelle R."/>
            <person name="Klimes V."/>
            <person name="Leger M."/>
            <person name="Sarrasin M."/>
            <person name="Vlcek C."/>
            <person name="Roger A.J."/>
            <person name="Elias M."/>
            <person name="Lang B.F."/>
        </authorList>
    </citation>
    <scope>NUCLEOTIDE SEQUENCE</scope>
    <source>
        <strain evidence="13">And28</strain>
    </source>
</reference>
<feature type="transmembrane region" description="Helical" evidence="12">
    <location>
        <begin position="20"/>
        <end position="40"/>
    </location>
</feature>